<dbReference type="Proteomes" id="UP001153678">
    <property type="component" value="Unassembled WGS sequence"/>
</dbReference>
<evidence type="ECO:0000256" key="4">
    <source>
        <dbReference type="ARBA" id="ARBA00022737"/>
    </source>
</evidence>
<reference evidence="10" key="1">
    <citation type="submission" date="2022-08" db="EMBL/GenBank/DDBJ databases">
        <authorList>
            <person name="Kallberg Y."/>
            <person name="Tangrot J."/>
            <person name="Rosling A."/>
        </authorList>
    </citation>
    <scope>NUCLEOTIDE SEQUENCE</scope>
    <source>
        <strain evidence="10">Wild A</strain>
    </source>
</reference>
<keyword evidence="11" id="KW-1185">Reference proteome</keyword>
<keyword evidence="6 8" id="KW-0472">Membrane</keyword>
<keyword evidence="4" id="KW-0677">Repeat</keyword>
<dbReference type="FunFam" id="1.20.1280.290:FF:000006">
    <property type="entry name" value="mannose-P-dolichol utilization defect 1 protein"/>
    <property type="match status" value="1"/>
</dbReference>
<feature type="transmembrane region" description="Helical" evidence="9">
    <location>
        <begin position="68"/>
        <end position="91"/>
    </location>
</feature>
<keyword evidence="3 8" id="KW-0812">Transmembrane</keyword>
<comment type="similarity">
    <text evidence="7 8">Belongs to the MPDU1 (TC 2.A.43.3) family.</text>
</comment>
<evidence type="ECO:0000256" key="2">
    <source>
        <dbReference type="ARBA" id="ARBA00022448"/>
    </source>
</evidence>
<keyword evidence="2" id="KW-0813">Transport</keyword>
<evidence type="ECO:0000256" key="9">
    <source>
        <dbReference type="SAM" id="Phobius"/>
    </source>
</evidence>
<sequence>MNLPEIIKAPAVQLIGEKCYTTLVEDLNITDAACLKLLLSKGLGFGIVLGGALVKLPQIIKIMGARSASGLSLSSYILETCAMGVSLAYNFRQGNPFSTFGELVFLTIQNIIILLLILNYSGRSRDLFLSGITIVAISYVLGTPAIINDVFLSFLQAITIPISLASKFPQIATNYENGSTGQLSSFAVFGFTAGSLARIFTTLSEIDDSLILIGYILASVLNIVLAIQMVMYWNVEKVEKISIKKED</sequence>
<dbReference type="AlphaFoldDB" id="A0A9W4SV42"/>
<feature type="transmembrane region" description="Helical" evidence="9">
    <location>
        <begin position="37"/>
        <end position="56"/>
    </location>
</feature>
<dbReference type="Gene3D" id="1.20.1280.290">
    <property type="match status" value="2"/>
</dbReference>
<dbReference type="PANTHER" id="PTHR12226:SF2">
    <property type="entry name" value="MANNOSE-P-DOLICHOL UTILIZATION DEFECT 1 PROTEIN"/>
    <property type="match status" value="1"/>
</dbReference>
<evidence type="ECO:0000256" key="5">
    <source>
        <dbReference type="ARBA" id="ARBA00022989"/>
    </source>
</evidence>
<accession>A0A9W4SV42</accession>
<comment type="subcellular location">
    <subcellularLocation>
        <location evidence="1 8">Membrane</location>
        <topology evidence="1 8">Multi-pass membrane protein</topology>
    </subcellularLocation>
</comment>
<dbReference type="Pfam" id="PF04193">
    <property type="entry name" value="PQ-loop"/>
    <property type="match status" value="2"/>
</dbReference>
<dbReference type="OrthoDB" id="271506at2759"/>
<dbReference type="InterPro" id="IPR016817">
    <property type="entry name" value="MannP-dilichol_defect-1"/>
</dbReference>
<feature type="transmembrane region" description="Helical" evidence="9">
    <location>
        <begin position="103"/>
        <end position="120"/>
    </location>
</feature>
<protein>
    <recommendedName>
        <fullName evidence="8">Mannose-P-dolichol utilization defect 1 protein homolog</fullName>
    </recommendedName>
</protein>
<dbReference type="PIRSF" id="PIRSF023381">
    <property type="entry name" value="MannP-dilichol_defect-1p"/>
    <property type="match status" value="1"/>
</dbReference>
<organism evidence="10 11">
    <name type="scientific">Funneliformis geosporum</name>
    <dbReference type="NCBI Taxonomy" id="1117311"/>
    <lineage>
        <taxon>Eukaryota</taxon>
        <taxon>Fungi</taxon>
        <taxon>Fungi incertae sedis</taxon>
        <taxon>Mucoromycota</taxon>
        <taxon>Glomeromycotina</taxon>
        <taxon>Glomeromycetes</taxon>
        <taxon>Glomerales</taxon>
        <taxon>Glomeraceae</taxon>
        <taxon>Funneliformis</taxon>
    </lineage>
</organism>
<dbReference type="SMART" id="SM00679">
    <property type="entry name" value="CTNS"/>
    <property type="match status" value="2"/>
</dbReference>
<evidence type="ECO:0000256" key="8">
    <source>
        <dbReference type="PIRNR" id="PIRNR023381"/>
    </source>
</evidence>
<dbReference type="PANTHER" id="PTHR12226">
    <property type="entry name" value="MANNOSE-P-DOLICHOL UTILIZATION DEFECT 1 LEC35 -RELATED"/>
    <property type="match status" value="1"/>
</dbReference>
<keyword evidence="5 8" id="KW-1133">Transmembrane helix</keyword>
<feature type="transmembrane region" description="Helical" evidence="9">
    <location>
        <begin position="212"/>
        <end position="235"/>
    </location>
</feature>
<dbReference type="GO" id="GO:0016020">
    <property type="term" value="C:membrane"/>
    <property type="evidence" value="ECO:0007669"/>
    <property type="project" value="UniProtKB-SubCell"/>
</dbReference>
<evidence type="ECO:0000256" key="3">
    <source>
        <dbReference type="ARBA" id="ARBA00022692"/>
    </source>
</evidence>
<evidence type="ECO:0000256" key="6">
    <source>
        <dbReference type="ARBA" id="ARBA00023136"/>
    </source>
</evidence>
<evidence type="ECO:0000256" key="7">
    <source>
        <dbReference type="ARBA" id="ARBA00038475"/>
    </source>
</evidence>
<gene>
    <name evidence="10" type="ORF">FWILDA_LOCUS11560</name>
</gene>
<evidence type="ECO:0000313" key="10">
    <source>
        <dbReference type="EMBL" id="CAI2184403.1"/>
    </source>
</evidence>
<dbReference type="EMBL" id="CAMKVN010003322">
    <property type="protein sequence ID" value="CAI2184403.1"/>
    <property type="molecule type" value="Genomic_DNA"/>
</dbReference>
<evidence type="ECO:0000313" key="11">
    <source>
        <dbReference type="Proteomes" id="UP001153678"/>
    </source>
</evidence>
<name>A0A9W4SV42_9GLOM</name>
<feature type="transmembrane region" description="Helical" evidence="9">
    <location>
        <begin position="127"/>
        <end position="147"/>
    </location>
</feature>
<proteinExistence type="inferred from homology"/>
<evidence type="ECO:0000256" key="1">
    <source>
        <dbReference type="ARBA" id="ARBA00004141"/>
    </source>
</evidence>
<dbReference type="InterPro" id="IPR006603">
    <property type="entry name" value="PQ-loop_rpt"/>
</dbReference>
<comment type="caution">
    <text evidence="10">The sequence shown here is derived from an EMBL/GenBank/DDBJ whole genome shotgun (WGS) entry which is preliminary data.</text>
</comment>